<dbReference type="InterPro" id="IPR002477">
    <property type="entry name" value="Peptidoglycan-bd-like"/>
</dbReference>
<dbReference type="Proteomes" id="UP000033945">
    <property type="component" value="Unassembled WGS sequence"/>
</dbReference>
<dbReference type="SMART" id="SM00060">
    <property type="entry name" value="FN3"/>
    <property type="match status" value="2"/>
</dbReference>
<gene>
    <name evidence="4" type="ORF">UW55_C0003G0015</name>
</gene>
<dbReference type="SUPFAM" id="SSF49265">
    <property type="entry name" value="Fibronectin type III"/>
    <property type="match status" value="1"/>
</dbReference>
<dbReference type="PROSITE" id="PS50853">
    <property type="entry name" value="FN3"/>
    <property type="match status" value="1"/>
</dbReference>
<dbReference type="InterPro" id="IPR003961">
    <property type="entry name" value="FN3_dom"/>
</dbReference>
<dbReference type="InterPro" id="IPR036366">
    <property type="entry name" value="PGBDSf"/>
</dbReference>
<dbReference type="Gene3D" id="2.60.40.10">
    <property type="entry name" value="Immunoglobulins"/>
    <property type="match status" value="2"/>
</dbReference>
<comment type="caution">
    <text evidence="4">The sequence shown here is derived from an EMBL/GenBank/DDBJ whole genome shotgun (WGS) entry which is preliminary data.</text>
</comment>
<feature type="coiled-coil region" evidence="1">
    <location>
        <begin position="30"/>
        <end position="57"/>
    </location>
</feature>
<dbReference type="PATRIC" id="fig|1618648.3.peg.335"/>
<dbReference type="SUPFAM" id="SSF47090">
    <property type="entry name" value="PGBD-like"/>
    <property type="match status" value="1"/>
</dbReference>
<feature type="domain" description="Fibronectin type-III" evidence="3">
    <location>
        <begin position="694"/>
        <end position="785"/>
    </location>
</feature>
<feature type="signal peptide" evidence="2">
    <location>
        <begin position="1"/>
        <end position="20"/>
    </location>
</feature>
<name>A0A0G1L4C2_9BACT</name>
<protein>
    <submittedName>
        <fullName evidence="4">Chitinase A1</fullName>
    </submittedName>
</protein>
<keyword evidence="1" id="KW-0175">Coiled coil</keyword>
<evidence type="ECO:0000259" key="3">
    <source>
        <dbReference type="PROSITE" id="PS50853"/>
    </source>
</evidence>
<dbReference type="Pfam" id="PF01471">
    <property type="entry name" value="PG_binding_1"/>
    <property type="match status" value="1"/>
</dbReference>
<reference evidence="4 5" key="1">
    <citation type="journal article" date="2015" name="Nature">
        <title>rRNA introns, odd ribosomes, and small enigmatic genomes across a large radiation of phyla.</title>
        <authorList>
            <person name="Brown C.T."/>
            <person name="Hug L.A."/>
            <person name="Thomas B.C."/>
            <person name="Sharon I."/>
            <person name="Castelle C.J."/>
            <person name="Singh A."/>
            <person name="Wilkins M.J."/>
            <person name="Williams K.H."/>
            <person name="Banfield J.F."/>
        </authorList>
    </citation>
    <scope>NUCLEOTIDE SEQUENCE [LARGE SCALE GENOMIC DNA]</scope>
</reference>
<dbReference type="AlphaFoldDB" id="A0A0G1L4C2"/>
<dbReference type="InterPro" id="IPR036116">
    <property type="entry name" value="FN3_sf"/>
</dbReference>
<dbReference type="InterPro" id="IPR036365">
    <property type="entry name" value="PGBD-like_sf"/>
</dbReference>
<accession>A0A0G1L4C2</accession>
<feature type="chain" id="PRO_5002538276" evidence="2">
    <location>
        <begin position="21"/>
        <end position="976"/>
    </location>
</feature>
<evidence type="ECO:0000256" key="1">
    <source>
        <dbReference type="SAM" id="Coils"/>
    </source>
</evidence>
<evidence type="ECO:0000313" key="4">
    <source>
        <dbReference type="EMBL" id="KKT63447.1"/>
    </source>
</evidence>
<dbReference type="CDD" id="cd00063">
    <property type="entry name" value="FN3"/>
    <property type="match status" value="1"/>
</dbReference>
<evidence type="ECO:0000313" key="5">
    <source>
        <dbReference type="Proteomes" id="UP000033945"/>
    </source>
</evidence>
<dbReference type="InterPro" id="IPR013783">
    <property type="entry name" value="Ig-like_fold"/>
</dbReference>
<sequence length="976" mass="104305">MKKLAVLLFLVLLSPNLVYAQSANLSSSTTAELQTQIQDLLKQVQALQQQVTTLKVELGQQPEIAISAVPPGLTRNLYRGLSGDDVRGLQQFLSQDKEIYPEGLVTGYFGPLTEGAVKRWQEKHDIESLGIIGPKTITRFNEFRGQTATPAIPAQPIGLTGTTTIPAQPATATSTRPRPESCAASYNYCVGPTECSANGYYWCRNSCYGFVDACLGQTYVAPVAPTPAPTPAPSTTTTTTTATVATTTTTTTATTTATTTTTTTPSSGQFSAPSWSKSVWTGSEYGIVWSREVRNGETEIFFARTTSGGIKIGNDLMVSTGHSTADDNYAIAWNGSNYGIIYEDYWGNVPLHSNTYSSYSTYFSRINSQGQKSGADIKIATGGQYNQMNLFWNGSEYILIYINYRPNEIRFRKFSPDGQPLGSIKTISSEPTKEIDTLSVALAGTEYVLSVNYLAAFGGGGSKSLRLSASGDLINIPTTTTTATTITSITPYSPIPPNQHLISSITLQWNTTTNDLTYRRIWRRFGGGDWLLVGQVQGNTFSDLNIGTGTYYYKLNTCSTVSYIPSYGGNVWVVTDNCGPDSNIMTTTLTMGGGGSDTTPPSTPTGLRVWPDPYNRNFLSWTASTDNIGVAGYNIYRNGTYLKSACCIPSEDGNLFYPSLTTYSYTVAAYDAAGNVSAQSSSVSATTADTTPPAISSIQTSNITQNAATISWSTNEIADSQVEYGATLSYGNTTAVDSALVTAHSAQILNLAGSITYHFRVKSKDATGNIAVSGDNTFISLSPPSSSAPPPSIKTGTGTVGDSKTFSFGTGTIEYSVGGSGVSGYIYSGIPGSAGRTSPILYFANPTPSDTTSCGPYPSSHGYQGITSICQFTSAANYIFSNAEDSIRIYDKSSPCYQGILLFKQNNLYGGIDPEDVDSSGALHYRYWYDESGGSNFSSVCATSYNTAPSRERLNQLASVLDAIKSALGELLKILK</sequence>
<keyword evidence="2" id="KW-0732">Signal</keyword>
<proteinExistence type="predicted"/>
<dbReference type="Gene3D" id="1.10.101.10">
    <property type="entry name" value="PGBD-like superfamily/PGBD"/>
    <property type="match status" value="1"/>
</dbReference>
<evidence type="ECO:0000256" key="2">
    <source>
        <dbReference type="SAM" id="SignalP"/>
    </source>
</evidence>
<dbReference type="EMBL" id="LCIT01000003">
    <property type="protein sequence ID" value="KKT63447.1"/>
    <property type="molecule type" value="Genomic_DNA"/>
</dbReference>
<organism evidence="4 5">
    <name type="scientific">Candidatus Giovannonibacteria bacterium GW2011_GWA2_44_26</name>
    <dbReference type="NCBI Taxonomy" id="1618648"/>
    <lineage>
        <taxon>Bacteria</taxon>
        <taxon>Candidatus Giovannoniibacteriota</taxon>
    </lineage>
</organism>